<reference evidence="2 3" key="1">
    <citation type="submission" date="2017-12" db="EMBL/GenBank/DDBJ databases">
        <title>Phylogenetic diversity of female urinary microbiome.</title>
        <authorList>
            <person name="Thomas-White K."/>
            <person name="Wolfe A.J."/>
        </authorList>
    </citation>
    <scope>NUCLEOTIDE SEQUENCE [LARGE SCALE GENOMIC DNA]</scope>
    <source>
        <strain evidence="2 3">UMB0250</strain>
    </source>
</reference>
<organism evidence="2 3">
    <name type="scientific">Schaalia turicensis</name>
    <dbReference type="NCBI Taxonomy" id="131111"/>
    <lineage>
        <taxon>Bacteria</taxon>
        <taxon>Bacillati</taxon>
        <taxon>Actinomycetota</taxon>
        <taxon>Actinomycetes</taxon>
        <taxon>Actinomycetales</taxon>
        <taxon>Actinomycetaceae</taxon>
        <taxon>Schaalia</taxon>
    </lineage>
</organism>
<keyword evidence="1" id="KW-0472">Membrane</keyword>
<evidence type="ECO:0000313" key="2">
    <source>
        <dbReference type="EMBL" id="PKY66694.1"/>
    </source>
</evidence>
<keyword evidence="1" id="KW-0812">Transmembrane</keyword>
<feature type="transmembrane region" description="Helical" evidence="1">
    <location>
        <begin position="194"/>
        <end position="215"/>
    </location>
</feature>
<proteinExistence type="predicted"/>
<feature type="transmembrane region" description="Helical" evidence="1">
    <location>
        <begin position="48"/>
        <end position="77"/>
    </location>
</feature>
<feature type="transmembrane region" description="Helical" evidence="1">
    <location>
        <begin position="165"/>
        <end position="182"/>
    </location>
</feature>
<dbReference type="InterPro" id="IPR016566">
    <property type="entry name" value="UCP010219"/>
</dbReference>
<dbReference type="OrthoDB" id="5244221at2"/>
<keyword evidence="1" id="KW-1133">Transmembrane helix</keyword>
<evidence type="ECO:0008006" key="4">
    <source>
        <dbReference type="Google" id="ProtNLM"/>
    </source>
</evidence>
<sequence>MSALVEHDESTGVTESGPTWARQLNEESFSFTQAVGGWRGLTESVLPALLFVVVFIIFHSVVGASVVAGVVALLAVGIRCVQRQPLTQSLSGVIGVGIGVVWALASGRGENFYTWGLITSAAFLVGFLASIVVRKPLISRGAGMFWELEAGWYRKEEWAGLNRRGLLLTWLWTGLFALRLGIELPLWLAHMVGPLGIAKLVLGLPLFALVTWLTWMGLKPFSPTKADEHPAQAS</sequence>
<name>A0A2I1I6F3_9ACTO</name>
<dbReference type="RefSeq" id="WP_101627221.1">
    <property type="nucleotide sequence ID" value="NZ_PKKJ01000001.1"/>
</dbReference>
<dbReference type="Pfam" id="PF11361">
    <property type="entry name" value="DUF3159"/>
    <property type="match status" value="1"/>
</dbReference>
<comment type="caution">
    <text evidence="2">The sequence shown here is derived from an EMBL/GenBank/DDBJ whole genome shotgun (WGS) entry which is preliminary data.</text>
</comment>
<gene>
    <name evidence="2" type="ORF">CYJ25_00100</name>
</gene>
<feature type="transmembrane region" description="Helical" evidence="1">
    <location>
        <begin position="89"/>
        <end position="106"/>
    </location>
</feature>
<feature type="transmembrane region" description="Helical" evidence="1">
    <location>
        <begin position="112"/>
        <end position="133"/>
    </location>
</feature>
<dbReference type="Proteomes" id="UP000234545">
    <property type="component" value="Unassembled WGS sequence"/>
</dbReference>
<evidence type="ECO:0000256" key="1">
    <source>
        <dbReference type="SAM" id="Phobius"/>
    </source>
</evidence>
<evidence type="ECO:0000313" key="3">
    <source>
        <dbReference type="Proteomes" id="UP000234545"/>
    </source>
</evidence>
<accession>A0A2I1I6F3</accession>
<dbReference type="AlphaFoldDB" id="A0A2I1I6F3"/>
<dbReference type="EMBL" id="PKKJ01000001">
    <property type="protein sequence ID" value="PKY66694.1"/>
    <property type="molecule type" value="Genomic_DNA"/>
</dbReference>
<protein>
    <recommendedName>
        <fullName evidence="4">DUF3159 domain-containing protein</fullName>
    </recommendedName>
</protein>